<sequence length="325" mass="36779">MPMIARSFKIFLIFPIAVAFFWSCAVIQMGPRIDGLREKIIEEGSGPGKILLIDIDGPISNRPKKTLTGFYHETGMVDRIREILKKADRDKNIKGILLRINSPGGTVTSSDIIYHEIKSFKERHNLKVYVSVVDIAASGGYYVAMSGDTIIMHPTSLTGSIGVLAMKVNLKGLMGKIGVEWEMVKSADKKDFMSPFRPLSKEERELFQETIDRYYERFVEVVVLNRRQLDIEAVRKLADGRIYDARQALNNQLIDSIGYLQDAIELIKKELNQPSLQVVTYGRPGDYKSNFYSLLESPNAINLINLDIGLNLNQLSPQFLYLWGQ</sequence>
<dbReference type="AlphaFoldDB" id="A0A382P416"/>
<protein>
    <recommendedName>
        <fullName evidence="5">Peptidase S49 domain-containing protein</fullName>
    </recommendedName>
</protein>
<accession>A0A382P416</accession>
<evidence type="ECO:0000256" key="1">
    <source>
        <dbReference type="ARBA" id="ARBA00008683"/>
    </source>
</evidence>
<dbReference type="InterPro" id="IPR029045">
    <property type="entry name" value="ClpP/crotonase-like_dom_sf"/>
</dbReference>
<dbReference type="SUPFAM" id="SSF52096">
    <property type="entry name" value="ClpP/crotonase"/>
    <property type="match status" value="1"/>
</dbReference>
<proteinExistence type="inferred from homology"/>
<dbReference type="CDD" id="cd07023">
    <property type="entry name" value="S49_Sppa_N_C"/>
    <property type="match status" value="1"/>
</dbReference>
<dbReference type="GO" id="GO:0008236">
    <property type="term" value="F:serine-type peptidase activity"/>
    <property type="evidence" value="ECO:0007669"/>
    <property type="project" value="UniProtKB-KW"/>
</dbReference>
<evidence type="ECO:0000259" key="5">
    <source>
        <dbReference type="Pfam" id="PF01343"/>
    </source>
</evidence>
<keyword evidence="2" id="KW-0645">Protease</keyword>
<dbReference type="PANTHER" id="PTHR42987">
    <property type="entry name" value="PEPTIDASE S49"/>
    <property type="match status" value="1"/>
</dbReference>
<comment type="similarity">
    <text evidence="1">Belongs to the peptidase S49 family.</text>
</comment>
<dbReference type="PANTHER" id="PTHR42987:SF6">
    <property type="entry name" value="PROTEINASE IV"/>
    <property type="match status" value="1"/>
</dbReference>
<evidence type="ECO:0000256" key="2">
    <source>
        <dbReference type="ARBA" id="ARBA00022670"/>
    </source>
</evidence>
<dbReference type="InterPro" id="IPR002142">
    <property type="entry name" value="Peptidase_S49"/>
</dbReference>
<reference evidence="6" key="1">
    <citation type="submission" date="2018-05" db="EMBL/GenBank/DDBJ databases">
        <authorList>
            <person name="Lanie J.A."/>
            <person name="Ng W.-L."/>
            <person name="Kazmierczak K.M."/>
            <person name="Andrzejewski T.M."/>
            <person name="Davidsen T.M."/>
            <person name="Wayne K.J."/>
            <person name="Tettelin H."/>
            <person name="Glass J.I."/>
            <person name="Rusch D."/>
            <person name="Podicherti R."/>
            <person name="Tsui H.-C.T."/>
            <person name="Winkler M.E."/>
        </authorList>
    </citation>
    <scope>NUCLEOTIDE SEQUENCE</scope>
</reference>
<dbReference type="Pfam" id="PF01343">
    <property type="entry name" value="Peptidase_S49"/>
    <property type="match status" value="1"/>
</dbReference>
<organism evidence="6">
    <name type="scientific">marine metagenome</name>
    <dbReference type="NCBI Taxonomy" id="408172"/>
    <lineage>
        <taxon>unclassified sequences</taxon>
        <taxon>metagenomes</taxon>
        <taxon>ecological metagenomes</taxon>
    </lineage>
</organism>
<keyword evidence="4" id="KW-0720">Serine protease</keyword>
<dbReference type="InterPro" id="IPR047272">
    <property type="entry name" value="S49_SppA_C"/>
</dbReference>
<dbReference type="Gene3D" id="3.90.226.10">
    <property type="entry name" value="2-enoyl-CoA Hydratase, Chain A, domain 1"/>
    <property type="match status" value="2"/>
</dbReference>
<evidence type="ECO:0000256" key="3">
    <source>
        <dbReference type="ARBA" id="ARBA00022801"/>
    </source>
</evidence>
<gene>
    <name evidence="6" type="ORF">METZ01_LOCUS320189</name>
</gene>
<dbReference type="GO" id="GO:0006508">
    <property type="term" value="P:proteolysis"/>
    <property type="evidence" value="ECO:0007669"/>
    <property type="project" value="UniProtKB-KW"/>
</dbReference>
<keyword evidence="3" id="KW-0378">Hydrolase</keyword>
<feature type="domain" description="Peptidase S49" evidence="5">
    <location>
        <begin position="124"/>
        <end position="271"/>
    </location>
</feature>
<name>A0A382P416_9ZZZZ</name>
<evidence type="ECO:0000256" key="4">
    <source>
        <dbReference type="ARBA" id="ARBA00022825"/>
    </source>
</evidence>
<evidence type="ECO:0000313" key="6">
    <source>
        <dbReference type="EMBL" id="SVC67335.1"/>
    </source>
</evidence>
<dbReference type="NCBIfam" id="TIGR00706">
    <property type="entry name" value="SppA_dom"/>
    <property type="match status" value="1"/>
</dbReference>
<dbReference type="EMBL" id="UINC01104295">
    <property type="protein sequence ID" value="SVC67335.1"/>
    <property type="molecule type" value="Genomic_DNA"/>
</dbReference>
<dbReference type="InterPro" id="IPR004635">
    <property type="entry name" value="Pept_S49_SppA"/>
</dbReference>